<organism evidence="3 4">
    <name type="scientific">Sandaracinomonas limnophila</name>
    <dbReference type="NCBI Taxonomy" id="1862386"/>
    <lineage>
        <taxon>Bacteria</taxon>
        <taxon>Pseudomonadati</taxon>
        <taxon>Bacteroidota</taxon>
        <taxon>Cytophagia</taxon>
        <taxon>Cytophagales</taxon>
        <taxon>Flectobacillaceae</taxon>
        <taxon>Sandaracinomonas</taxon>
    </lineage>
</organism>
<dbReference type="PANTHER" id="PTHR43668:SF2">
    <property type="entry name" value="ALLANTOINASE"/>
    <property type="match status" value="1"/>
</dbReference>
<dbReference type="OrthoDB" id="9765462at2"/>
<dbReference type="GO" id="GO:0006221">
    <property type="term" value="P:pyrimidine nucleotide biosynthetic process"/>
    <property type="evidence" value="ECO:0007669"/>
    <property type="project" value="UniProtKB-KW"/>
</dbReference>
<dbReference type="InterPro" id="IPR024403">
    <property type="entry name" value="DHOase_cat"/>
</dbReference>
<evidence type="ECO:0000259" key="2">
    <source>
        <dbReference type="Pfam" id="PF12890"/>
    </source>
</evidence>
<evidence type="ECO:0000256" key="1">
    <source>
        <dbReference type="ARBA" id="ARBA00022975"/>
    </source>
</evidence>
<dbReference type="Pfam" id="PF12890">
    <property type="entry name" value="DHOase"/>
    <property type="match status" value="1"/>
</dbReference>
<dbReference type="Proteomes" id="UP000282832">
    <property type="component" value="Unassembled WGS sequence"/>
</dbReference>
<dbReference type="InterPro" id="IPR011059">
    <property type="entry name" value="Metal-dep_hydrolase_composite"/>
</dbReference>
<feature type="domain" description="Dihydroorotase catalytic" evidence="2">
    <location>
        <begin position="54"/>
        <end position="221"/>
    </location>
</feature>
<dbReference type="SUPFAM" id="SSF51556">
    <property type="entry name" value="Metallo-dependent hydrolases"/>
    <property type="match status" value="1"/>
</dbReference>
<accession>A0A437PX14</accession>
<dbReference type="PANTHER" id="PTHR43668">
    <property type="entry name" value="ALLANTOINASE"/>
    <property type="match status" value="1"/>
</dbReference>
<proteinExistence type="predicted"/>
<protein>
    <recommendedName>
        <fullName evidence="2">Dihydroorotase catalytic domain-containing protein</fullName>
    </recommendedName>
</protein>
<keyword evidence="1" id="KW-0665">Pyrimidine biosynthesis</keyword>
<keyword evidence="4" id="KW-1185">Reference proteome</keyword>
<dbReference type="GO" id="GO:0006145">
    <property type="term" value="P:purine nucleobase catabolic process"/>
    <property type="evidence" value="ECO:0007669"/>
    <property type="project" value="TreeGrafter"/>
</dbReference>
<evidence type="ECO:0000313" key="3">
    <source>
        <dbReference type="EMBL" id="RVU26816.1"/>
    </source>
</evidence>
<evidence type="ECO:0000313" key="4">
    <source>
        <dbReference type="Proteomes" id="UP000282832"/>
    </source>
</evidence>
<dbReference type="InterPro" id="IPR004722">
    <property type="entry name" value="DHOase"/>
</dbReference>
<dbReference type="CDD" id="cd01317">
    <property type="entry name" value="DHOase_IIa"/>
    <property type="match status" value="1"/>
</dbReference>
<dbReference type="Gene3D" id="2.30.40.10">
    <property type="entry name" value="Urease, subunit C, domain 1"/>
    <property type="match status" value="1"/>
</dbReference>
<gene>
    <name evidence="3" type="ORF">EOJ36_02130</name>
</gene>
<dbReference type="InterPro" id="IPR050138">
    <property type="entry name" value="DHOase/Allantoinase_Hydrolase"/>
</dbReference>
<dbReference type="EMBL" id="SACY01000001">
    <property type="protein sequence ID" value="RVU26816.1"/>
    <property type="molecule type" value="Genomic_DNA"/>
</dbReference>
<dbReference type="GO" id="GO:0004038">
    <property type="term" value="F:allantoinase activity"/>
    <property type="evidence" value="ECO:0007669"/>
    <property type="project" value="TreeGrafter"/>
</dbReference>
<dbReference type="AlphaFoldDB" id="A0A437PX14"/>
<dbReference type="RefSeq" id="WP_127802367.1">
    <property type="nucleotide sequence ID" value="NZ_SACY01000001.1"/>
</dbReference>
<dbReference type="Gene3D" id="3.20.20.140">
    <property type="entry name" value="Metal-dependent hydrolases"/>
    <property type="match status" value="1"/>
</dbReference>
<reference evidence="3 4" key="1">
    <citation type="submission" date="2019-01" db="EMBL/GenBank/DDBJ databases">
        <authorList>
            <person name="Chen W.-M."/>
        </authorList>
    </citation>
    <scope>NUCLEOTIDE SEQUENCE [LARGE SCALE GENOMIC DNA]</scope>
    <source>
        <strain evidence="3 4">FSY-15</strain>
    </source>
</reference>
<sequence length="424" mass="46874">MATIYKAITVLFNQSKSFGKKVDLRIEKGKLLEMGDNLPIQKSDTLVEGKDLAILPALVDLRVHNTLPGNEHRETWTSLQNASIAGGIHYVQLLPTGQFPTQTVESVEYIKGINKDSFPRFIPMAPLTVDNKGENFADLMDLASAGVKGFSHKDSTLQNADLFLKCLQYLMTKDVVIYSQPNNDNLSMFGQINEGLQSTLTGLKGIPTISEVLSIKRDLDLLEYVIKHSFGNLNPNFGLHFYCISSKESVELIKEAKFKGLPVTCSVSSQHLLFDENAVSDFDSNFKIKPPLRTIEDKMALKAGVLDGTIDAIVSDHHPIEVELKEIEFDLASFGVIGIQTLMQSAFEGFNSKDIKTVSLALSSNPKKLLGIKDDDLEIGKSIVGSIVDLKSSVEFKESTNLSLSKNSPYFGFNFKTQIIQVFK</sequence>
<name>A0A437PX14_9BACT</name>
<dbReference type="GO" id="GO:0005737">
    <property type="term" value="C:cytoplasm"/>
    <property type="evidence" value="ECO:0007669"/>
    <property type="project" value="TreeGrafter"/>
</dbReference>
<dbReference type="InterPro" id="IPR032466">
    <property type="entry name" value="Metal_Hydrolase"/>
</dbReference>
<dbReference type="GO" id="GO:0046872">
    <property type="term" value="F:metal ion binding"/>
    <property type="evidence" value="ECO:0007669"/>
    <property type="project" value="InterPro"/>
</dbReference>
<dbReference type="SUPFAM" id="SSF51338">
    <property type="entry name" value="Composite domain of metallo-dependent hydrolases"/>
    <property type="match status" value="1"/>
</dbReference>
<comment type="caution">
    <text evidence="3">The sequence shown here is derived from an EMBL/GenBank/DDBJ whole genome shotgun (WGS) entry which is preliminary data.</text>
</comment>
<dbReference type="GO" id="GO:0004151">
    <property type="term" value="F:dihydroorotase activity"/>
    <property type="evidence" value="ECO:0007669"/>
    <property type="project" value="InterPro"/>
</dbReference>